<accession>A0A4R2KZ06</accession>
<protein>
    <recommendedName>
        <fullName evidence="3">PASTA domain-containing protein</fullName>
    </recommendedName>
</protein>
<dbReference type="Proteomes" id="UP000294919">
    <property type="component" value="Unassembled WGS sequence"/>
</dbReference>
<evidence type="ECO:0000313" key="2">
    <source>
        <dbReference type="Proteomes" id="UP000294919"/>
    </source>
</evidence>
<comment type="caution">
    <text evidence="1">The sequence shown here is derived from an EMBL/GenBank/DDBJ whole genome shotgun (WGS) entry which is preliminary data.</text>
</comment>
<keyword evidence="2" id="KW-1185">Reference proteome</keyword>
<dbReference type="AlphaFoldDB" id="A0A4R2KZ06"/>
<dbReference type="EMBL" id="SLWV01000001">
    <property type="protein sequence ID" value="TCO79911.1"/>
    <property type="molecule type" value="Genomic_DNA"/>
</dbReference>
<proteinExistence type="predicted"/>
<sequence length="61" mass="7026">MSEATDVVGLHLQKAVEILNAEFQISIKKTRAPKNDQNLEECRVIKQKNTDYNIELTVSYF</sequence>
<organism evidence="1 2">
    <name type="scientific">Marinisporobacter balticus</name>
    <dbReference type="NCBI Taxonomy" id="2018667"/>
    <lineage>
        <taxon>Bacteria</taxon>
        <taxon>Bacillati</taxon>
        <taxon>Bacillota</taxon>
        <taxon>Clostridia</taxon>
        <taxon>Peptostreptococcales</taxon>
        <taxon>Thermotaleaceae</taxon>
        <taxon>Marinisporobacter</taxon>
    </lineage>
</organism>
<evidence type="ECO:0000313" key="1">
    <source>
        <dbReference type="EMBL" id="TCO79911.1"/>
    </source>
</evidence>
<evidence type="ECO:0008006" key="3">
    <source>
        <dbReference type="Google" id="ProtNLM"/>
    </source>
</evidence>
<name>A0A4R2KZ06_9FIRM</name>
<dbReference type="OrthoDB" id="1955170at2"/>
<reference evidence="1 2" key="1">
    <citation type="submission" date="2019-03" db="EMBL/GenBank/DDBJ databases">
        <title>Genomic Encyclopedia of Type Strains, Phase IV (KMG-IV): sequencing the most valuable type-strain genomes for metagenomic binning, comparative biology and taxonomic classification.</title>
        <authorList>
            <person name="Goeker M."/>
        </authorList>
    </citation>
    <scope>NUCLEOTIDE SEQUENCE [LARGE SCALE GENOMIC DNA]</scope>
    <source>
        <strain evidence="1 2">DSM 102940</strain>
    </source>
</reference>
<dbReference type="RefSeq" id="WP_132241673.1">
    <property type="nucleotide sequence ID" value="NZ_SLWV01000001.1"/>
</dbReference>
<gene>
    <name evidence="1" type="ORF">EV214_101145</name>
</gene>